<evidence type="ECO:0000256" key="4">
    <source>
        <dbReference type="ARBA" id="ARBA00022475"/>
    </source>
</evidence>
<dbReference type="EMBL" id="VNJI01000034">
    <property type="protein sequence ID" value="TVY07607.1"/>
    <property type="molecule type" value="Genomic_DNA"/>
</dbReference>
<dbReference type="Gene3D" id="3.40.50.300">
    <property type="entry name" value="P-loop containing nucleotide triphosphate hydrolases"/>
    <property type="match status" value="2"/>
</dbReference>
<dbReference type="InterPro" id="IPR015856">
    <property type="entry name" value="ABC_transpr_CbiO/EcfA_su"/>
</dbReference>
<dbReference type="SUPFAM" id="SSF52540">
    <property type="entry name" value="P-loop containing nucleoside triphosphate hydrolases"/>
    <property type="match status" value="2"/>
</dbReference>
<evidence type="ECO:0000256" key="6">
    <source>
        <dbReference type="ARBA" id="ARBA00022840"/>
    </source>
</evidence>
<evidence type="ECO:0000256" key="7">
    <source>
        <dbReference type="ARBA" id="ARBA00022967"/>
    </source>
</evidence>
<dbReference type="OrthoDB" id="501320at2"/>
<dbReference type="AlphaFoldDB" id="A0A559K697"/>
<dbReference type="InterPro" id="IPR003439">
    <property type="entry name" value="ABC_transporter-like_ATP-bd"/>
</dbReference>
<name>A0A559K697_9BACL</name>
<dbReference type="PROSITE" id="PS00211">
    <property type="entry name" value="ABC_TRANSPORTER_1"/>
    <property type="match status" value="2"/>
</dbReference>
<accession>A0A559K697</accession>
<dbReference type="InterPro" id="IPR050095">
    <property type="entry name" value="ECF_ABC_transporter_ATP-bd"/>
</dbReference>
<evidence type="ECO:0000313" key="11">
    <source>
        <dbReference type="Proteomes" id="UP000317036"/>
    </source>
</evidence>
<dbReference type="GO" id="GO:0043190">
    <property type="term" value="C:ATP-binding cassette (ABC) transporter complex"/>
    <property type="evidence" value="ECO:0007669"/>
    <property type="project" value="TreeGrafter"/>
</dbReference>
<evidence type="ECO:0000256" key="5">
    <source>
        <dbReference type="ARBA" id="ARBA00022741"/>
    </source>
</evidence>
<feature type="domain" description="ABC transporter" evidence="9">
    <location>
        <begin position="4"/>
        <end position="242"/>
    </location>
</feature>
<feature type="domain" description="ABC transporter" evidence="9">
    <location>
        <begin position="305"/>
        <end position="526"/>
    </location>
</feature>
<comment type="caution">
    <text evidence="10">The sequence shown here is derived from an EMBL/GenBank/DDBJ whole genome shotgun (WGS) entry which is preliminary data.</text>
</comment>
<evidence type="ECO:0000313" key="10">
    <source>
        <dbReference type="EMBL" id="TVY07607.1"/>
    </source>
</evidence>
<keyword evidence="11" id="KW-1185">Reference proteome</keyword>
<dbReference type="InterPro" id="IPR003593">
    <property type="entry name" value="AAA+_ATPase"/>
</dbReference>
<evidence type="ECO:0000256" key="8">
    <source>
        <dbReference type="ARBA" id="ARBA00023136"/>
    </source>
</evidence>
<sequence>MEMIKAESFSFWYPDEVQPALEEVSFHVNEGEFVVICGASGCGKTTLLRHLKPGITPVGTRSGSLHYSGVPFDSLSARLGAEQIGIVFQNPENQIVMDTVWHELAFSMENMGCELTVMRKRLAEMAHFFGLEPLLYKSVHELSGGQKQLINLASVLLLQPKVLLLDEPTSQLDPVAAREFVQLVHRLNQEMSMTVIMSEHRLEDVMPLADRVIVMEQGRVKYNGSPKEIARQIGVELRSEELDYLPSVTQLYLSLPTEEPRSLERIPLTVREGKQWLTQSGWPARLKPCAEPAKQSQYPDSEIILTCREVTYQYEKGAPEVLKKLSLAVFEQECLAIVGGNGAGKSTLLQVMAGLLEPQRGKVMSKLKGKIGYLAQNPLVYFNSDTVEEELRQIARYAGLQEPDAEINSLLRTLQLEETLLKHPHDLSGGQQQKAALAGVLLQRPVLLILDEPTKGLDPAAKKQMAALLRKLREAGMTIVMVTHDVEFAACHATRCAMLFDGAITAAGAPSLFFSENYFYTTAMNRTLREWLPGVLTLEEALQQCKEHPACSS</sequence>
<dbReference type="InterPro" id="IPR017871">
    <property type="entry name" value="ABC_transporter-like_CS"/>
</dbReference>
<keyword evidence="8" id="KW-0472">Membrane</keyword>
<dbReference type="InterPro" id="IPR027417">
    <property type="entry name" value="P-loop_NTPase"/>
</dbReference>
<reference evidence="10 11" key="1">
    <citation type="submission" date="2019-07" db="EMBL/GenBank/DDBJ databases">
        <authorList>
            <person name="Kim J."/>
        </authorList>
    </citation>
    <scope>NUCLEOTIDE SEQUENCE [LARGE SCALE GENOMIC DNA]</scope>
    <source>
        <strain evidence="10 11">JC52</strain>
    </source>
</reference>
<dbReference type="GO" id="GO:0042626">
    <property type="term" value="F:ATPase-coupled transmembrane transporter activity"/>
    <property type="evidence" value="ECO:0007669"/>
    <property type="project" value="TreeGrafter"/>
</dbReference>
<keyword evidence="5" id="KW-0547">Nucleotide-binding</keyword>
<proteinExistence type="inferred from homology"/>
<evidence type="ECO:0000256" key="1">
    <source>
        <dbReference type="ARBA" id="ARBA00004202"/>
    </source>
</evidence>
<protein>
    <submittedName>
        <fullName evidence="10">ATP-binding cassette domain-containing protein</fullName>
    </submittedName>
</protein>
<comment type="similarity">
    <text evidence="2">Belongs to the ABC transporter superfamily.</text>
</comment>
<keyword evidence="4" id="KW-1003">Cell membrane</keyword>
<keyword evidence="7" id="KW-1278">Translocase</keyword>
<dbReference type="Pfam" id="PF00005">
    <property type="entry name" value="ABC_tran"/>
    <property type="match status" value="2"/>
</dbReference>
<evidence type="ECO:0000256" key="2">
    <source>
        <dbReference type="ARBA" id="ARBA00005417"/>
    </source>
</evidence>
<evidence type="ECO:0000259" key="9">
    <source>
        <dbReference type="PROSITE" id="PS50893"/>
    </source>
</evidence>
<dbReference type="PANTHER" id="PTHR43553">
    <property type="entry name" value="HEAVY METAL TRANSPORTER"/>
    <property type="match status" value="1"/>
</dbReference>
<dbReference type="GO" id="GO:0016887">
    <property type="term" value="F:ATP hydrolysis activity"/>
    <property type="evidence" value="ECO:0007669"/>
    <property type="project" value="InterPro"/>
</dbReference>
<dbReference type="CDD" id="cd03225">
    <property type="entry name" value="ABC_cobalt_CbiO_domain1"/>
    <property type="match status" value="2"/>
</dbReference>
<gene>
    <name evidence="10" type="ORF">FPZ49_22965</name>
</gene>
<evidence type="ECO:0000256" key="3">
    <source>
        <dbReference type="ARBA" id="ARBA00022448"/>
    </source>
</evidence>
<comment type="subcellular location">
    <subcellularLocation>
        <location evidence="1">Cell membrane</location>
        <topology evidence="1">Peripheral membrane protein</topology>
    </subcellularLocation>
</comment>
<keyword evidence="6 10" id="KW-0067">ATP-binding</keyword>
<keyword evidence="3" id="KW-0813">Transport</keyword>
<dbReference type="GO" id="GO:0005524">
    <property type="term" value="F:ATP binding"/>
    <property type="evidence" value="ECO:0007669"/>
    <property type="project" value="UniProtKB-KW"/>
</dbReference>
<dbReference type="SMART" id="SM00382">
    <property type="entry name" value="AAA"/>
    <property type="match status" value="2"/>
</dbReference>
<organism evidence="10 11">
    <name type="scientific">Paenibacillus cremeus</name>
    <dbReference type="NCBI Taxonomy" id="2163881"/>
    <lineage>
        <taxon>Bacteria</taxon>
        <taxon>Bacillati</taxon>
        <taxon>Bacillota</taxon>
        <taxon>Bacilli</taxon>
        <taxon>Bacillales</taxon>
        <taxon>Paenibacillaceae</taxon>
        <taxon>Paenibacillus</taxon>
    </lineage>
</organism>
<dbReference type="PANTHER" id="PTHR43553:SF27">
    <property type="entry name" value="ENERGY-COUPLING FACTOR TRANSPORTER ATP-BINDING PROTEIN ECFA2"/>
    <property type="match status" value="1"/>
</dbReference>
<dbReference type="PROSITE" id="PS50893">
    <property type="entry name" value="ABC_TRANSPORTER_2"/>
    <property type="match status" value="2"/>
</dbReference>
<dbReference type="NCBIfam" id="NF010167">
    <property type="entry name" value="PRK13648.1"/>
    <property type="match status" value="2"/>
</dbReference>
<dbReference type="Proteomes" id="UP000317036">
    <property type="component" value="Unassembled WGS sequence"/>
</dbReference>